<dbReference type="GO" id="GO:0005789">
    <property type="term" value="C:endoplasmic reticulum membrane"/>
    <property type="evidence" value="ECO:0007669"/>
    <property type="project" value="UniProtKB-SubCell"/>
</dbReference>
<gene>
    <name evidence="9" type="ORF">SeLEV6574_g06532</name>
    <name evidence="8" type="ORF">SeMB42_g06699</name>
</gene>
<sequence length="150" mass="17118">MAHHSSKKIAAQNTKTLHSHLYAILATSLLYILARFFVFAATCTYKHILAFTIVECVLLALYLHLSWLANHHAIHLADPASLVAYYFDVLYIAMFVLLATAVLGDVFWYTLCVIPAYALYKFWDKLIKPFVASPVAPHLVQDQPRRRNKK</sequence>
<dbReference type="Proteomes" id="UP000317494">
    <property type="component" value="Unassembled WGS sequence"/>
</dbReference>
<dbReference type="Proteomes" id="UP000320475">
    <property type="component" value="Unassembled WGS sequence"/>
</dbReference>
<accession>A0A507CNB5</accession>
<dbReference type="STRING" id="286115.A0A507CNB5"/>
<protein>
    <submittedName>
        <fullName evidence="9">Uncharacterized protein</fullName>
    </submittedName>
</protein>
<evidence type="ECO:0000313" key="10">
    <source>
        <dbReference type="Proteomes" id="UP000317494"/>
    </source>
</evidence>
<evidence type="ECO:0000256" key="4">
    <source>
        <dbReference type="ARBA" id="ARBA00022824"/>
    </source>
</evidence>
<dbReference type="Pfam" id="PF05620">
    <property type="entry name" value="TMEM208_SND2"/>
    <property type="match status" value="1"/>
</dbReference>
<feature type="transmembrane region" description="Helical" evidence="7">
    <location>
        <begin position="82"/>
        <end position="100"/>
    </location>
</feature>
<keyword evidence="6 7" id="KW-0472">Membrane</keyword>
<dbReference type="EMBL" id="QEAM01000377">
    <property type="protein sequence ID" value="TPX40614.1"/>
    <property type="molecule type" value="Genomic_DNA"/>
</dbReference>
<evidence type="ECO:0000256" key="7">
    <source>
        <dbReference type="SAM" id="Phobius"/>
    </source>
</evidence>
<feature type="transmembrane region" description="Helical" evidence="7">
    <location>
        <begin position="48"/>
        <end position="70"/>
    </location>
</feature>
<organism evidence="9 11">
    <name type="scientific">Synchytrium endobioticum</name>
    <dbReference type="NCBI Taxonomy" id="286115"/>
    <lineage>
        <taxon>Eukaryota</taxon>
        <taxon>Fungi</taxon>
        <taxon>Fungi incertae sedis</taxon>
        <taxon>Chytridiomycota</taxon>
        <taxon>Chytridiomycota incertae sedis</taxon>
        <taxon>Chytridiomycetes</taxon>
        <taxon>Synchytriales</taxon>
        <taxon>Synchytriaceae</taxon>
        <taxon>Synchytrium</taxon>
    </lineage>
</organism>
<evidence type="ECO:0000256" key="1">
    <source>
        <dbReference type="ARBA" id="ARBA00004477"/>
    </source>
</evidence>
<name>A0A507CNB5_9FUNG</name>
<comment type="subcellular location">
    <subcellularLocation>
        <location evidence="1">Endoplasmic reticulum membrane</location>
        <topology evidence="1">Multi-pass membrane protein</topology>
    </subcellularLocation>
</comment>
<evidence type="ECO:0000256" key="3">
    <source>
        <dbReference type="ARBA" id="ARBA00022692"/>
    </source>
</evidence>
<dbReference type="PANTHER" id="PTHR13505">
    <property type="entry name" value="TRANSMEMBRANE PROTEIN 208"/>
    <property type="match status" value="1"/>
</dbReference>
<evidence type="ECO:0000256" key="2">
    <source>
        <dbReference type="ARBA" id="ARBA00009950"/>
    </source>
</evidence>
<evidence type="ECO:0000313" key="11">
    <source>
        <dbReference type="Proteomes" id="UP000320475"/>
    </source>
</evidence>
<proteinExistence type="inferred from homology"/>
<evidence type="ECO:0000256" key="5">
    <source>
        <dbReference type="ARBA" id="ARBA00022989"/>
    </source>
</evidence>
<dbReference type="GO" id="GO:0005773">
    <property type="term" value="C:vacuole"/>
    <property type="evidence" value="ECO:0007669"/>
    <property type="project" value="GOC"/>
</dbReference>
<evidence type="ECO:0000256" key="6">
    <source>
        <dbReference type="ARBA" id="ARBA00023136"/>
    </source>
</evidence>
<keyword evidence="5 7" id="KW-1133">Transmembrane helix</keyword>
<keyword evidence="10" id="KW-1185">Reference proteome</keyword>
<feature type="transmembrane region" description="Helical" evidence="7">
    <location>
        <begin position="21"/>
        <end position="42"/>
    </location>
</feature>
<dbReference type="EMBL" id="QEAN01000396">
    <property type="protein sequence ID" value="TPX38507.1"/>
    <property type="molecule type" value="Genomic_DNA"/>
</dbReference>
<reference evidence="10 11" key="1">
    <citation type="journal article" date="2019" name="Sci. Rep.">
        <title>Comparative genomics of chytrid fungi reveal insights into the obligate biotrophic and pathogenic lifestyle of Synchytrium endobioticum.</title>
        <authorList>
            <person name="van de Vossenberg B.T.L.H."/>
            <person name="Warris S."/>
            <person name="Nguyen H.D.T."/>
            <person name="van Gent-Pelzer M.P.E."/>
            <person name="Joly D.L."/>
            <person name="van de Geest H.C."/>
            <person name="Bonants P.J.M."/>
            <person name="Smith D.S."/>
            <person name="Levesque C.A."/>
            <person name="van der Lee T.A.J."/>
        </authorList>
    </citation>
    <scope>NUCLEOTIDE SEQUENCE [LARGE SCALE GENOMIC DNA]</scope>
    <source>
        <strain evidence="9 11">LEV6574</strain>
        <strain evidence="8 10">MB42</strain>
    </source>
</reference>
<dbReference type="OrthoDB" id="276296at2759"/>
<keyword evidence="3 7" id="KW-0812">Transmembrane</keyword>
<dbReference type="AlphaFoldDB" id="A0A507CNB5"/>
<dbReference type="PANTHER" id="PTHR13505:SF7">
    <property type="entry name" value="TRANSMEMBRANE PROTEIN 208"/>
    <property type="match status" value="1"/>
</dbReference>
<dbReference type="InterPro" id="IPR008506">
    <property type="entry name" value="SND2/TMEM208"/>
</dbReference>
<keyword evidence="4" id="KW-0256">Endoplasmic reticulum</keyword>
<evidence type="ECO:0000313" key="8">
    <source>
        <dbReference type="EMBL" id="TPX38507.1"/>
    </source>
</evidence>
<comment type="caution">
    <text evidence="9">The sequence shown here is derived from an EMBL/GenBank/DDBJ whole genome shotgun (WGS) entry which is preliminary data.</text>
</comment>
<comment type="similarity">
    <text evidence="2">Belongs to the TMEM208 family.</text>
</comment>
<dbReference type="GO" id="GO:0006624">
    <property type="term" value="P:vacuolar protein processing"/>
    <property type="evidence" value="ECO:0007669"/>
    <property type="project" value="TreeGrafter"/>
</dbReference>
<evidence type="ECO:0000313" key="9">
    <source>
        <dbReference type="EMBL" id="TPX40614.1"/>
    </source>
</evidence>
<dbReference type="VEuPathDB" id="FungiDB:SeMB42_g06699"/>